<dbReference type="GO" id="GO:0046983">
    <property type="term" value="F:protein dimerization activity"/>
    <property type="evidence" value="ECO:0007669"/>
    <property type="project" value="InterPro"/>
</dbReference>
<evidence type="ECO:0000259" key="10">
    <source>
        <dbReference type="Pfam" id="PF07730"/>
    </source>
</evidence>
<dbReference type="SUPFAM" id="SSF55874">
    <property type="entry name" value="ATPase domain of HSP90 chaperone/DNA topoisomerase II/histidine kinase"/>
    <property type="match status" value="1"/>
</dbReference>
<dbReference type="Proteomes" id="UP000285376">
    <property type="component" value="Unassembled WGS sequence"/>
</dbReference>
<evidence type="ECO:0000256" key="6">
    <source>
        <dbReference type="ARBA" id="ARBA00022777"/>
    </source>
</evidence>
<proteinExistence type="predicted"/>
<dbReference type="InterPro" id="IPR050482">
    <property type="entry name" value="Sensor_HK_TwoCompSys"/>
</dbReference>
<dbReference type="GO" id="GO:0016020">
    <property type="term" value="C:membrane"/>
    <property type="evidence" value="ECO:0007669"/>
    <property type="project" value="InterPro"/>
</dbReference>
<reference evidence="11 12" key="1">
    <citation type="submission" date="2018-08" db="EMBL/GenBank/DDBJ databases">
        <title>Whole genome sequence analysis of Dermacoccus abyssi bacteria isolated from Deep Mariana trench Micromonospora spp reveals genes involved in the environmental adaptation and production of secondary metabolites.</title>
        <authorList>
            <person name="Abdel-Mageed W.M."/>
            <person name="Lehri B."/>
            <person name="Nouioui I."/>
            <person name="Goodfellow I."/>
            <person name="Jaspars M."/>
            <person name="Karlyshev A."/>
        </authorList>
    </citation>
    <scope>NUCLEOTIDE SEQUENCE [LARGE SCALE GENOMIC DNA]</scope>
    <source>
        <strain evidence="11 12">MT1.1</strain>
    </source>
</reference>
<keyword evidence="9" id="KW-0472">Membrane</keyword>
<evidence type="ECO:0000313" key="11">
    <source>
        <dbReference type="EMBL" id="RHW44219.1"/>
    </source>
</evidence>
<dbReference type="PANTHER" id="PTHR24421:SF10">
    <property type="entry name" value="NITRATE_NITRITE SENSOR PROTEIN NARQ"/>
    <property type="match status" value="1"/>
</dbReference>
<dbReference type="EMBL" id="QWLM01000019">
    <property type="protein sequence ID" value="RHW44219.1"/>
    <property type="molecule type" value="Genomic_DNA"/>
</dbReference>
<keyword evidence="9" id="KW-1133">Transmembrane helix</keyword>
<keyword evidence="8" id="KW-0902">Two-component regulatory system</keyword>
<feature type="transmembrane region" description="Helical" evidence="9">
    <location>
        <begin position="148"/>
        <end position="168"/>
    </location>
</feature>
<evidence type="ECO:0000256" key="8">
    <source>
        <dbReference type="ARBA" id="ARBA00023012"/>
    </source>
</evidence>
<dbReference type="AlphaFoldDB" id="A0A417Z2A8"/>
<dbReference type="Gene3D" id="1.20.5.1930">
    <property type="match status" value="1"/>
</dbReference>
<comment type="catalytic activity">
    <reaction evidence="1">
        <text>ATP + protein L-histidine = ADP + protein N-phospho-L-histidine.</text>
        <dbReference type="EC" id="2.7.13.3"/>
    </reaction>
</comment>
<name>A0A417Z2A8_9MICO</name>
<keyword evidence="9" id="KW-0812">Transmembrane</keyword>
<organism evidence="11 12">
    <name type="scientific">Dermacoccus abyssi</name>
    <dbReference type="NCBI Taxonomy" id="322596"/>
    <lineage>
        <taxon>Bacteria</taxon>
        <taxon>Bacillati</taxon>
        <taxon>Actinomycetota</taxon>
        <taxon>Actinomycetes</taxon>
        <taxon>Micrococcales</taxon>
        <taxon>Dermacoccaceae</taxon>
        <taxon>Dermacoccus</taxon>
    </lineage>
</organism>
<feature type="transmembrane region" description="Helical" evidence="9">
    <location>
        <begin position="34"/>
        <end position="55"/>
    </location>
</feature>
<accession>A0A417Z2A8</accession>
<protein>
    <recommendedName>
        <fullName evidence="2">histidine kinase</fullName>
        <ecNumber evidence="2">2.7.13.3</ecNumber>
    </recommendedName>
</protein>
<evidence type="ECO:0000256" key="2">
    <source>
        <dbReference type="ARBA" id="ARBA00012438"/>
    </source>
</evidence>
<dbReference type="Pfam" id="PF07730">
    <property type="entry name" value="HisKA_3"/>
    <property type="match status" value="1"/>
</dbReference>
<comment type="caution">
    <text evidence="11">The sequence shown here is derived from an EMBL/GenBank/DDBJ whole genome shotgun (WGS) entry which is preliminary data.</text>
</comment>
<evidence type="ECO:0000256" key="5">
    <source>
        <dbReference type="ARBA" id="ARBA00022741"/>
    </source>
</evidence>
<feature type="transmembrane region" description="Helical" evidence="9">
    <location>
        <begin position="62"/>
        <end position="79"/>
    </location>
</feature>
<keyword evidence="6" id="KW-0418">Kinase</keyword>
<dbReference type="InterPro" id="IPR011712">
    <property type="entry name" value="Sig_transdc_His_kin_sub3_dim/P"/>
</dbReference>
<evidence type="ECO:0000313" key="12">
    <source>
        <dbReference type="Proteomes" id="UP000285376"/>
    </source>
</evidence>
<dbReference type="Gene3D" id="3.30.565.10">
    <property type="entry name" value="Histidine kinase-like ATPase, C-terminal domain"/>
    <property type="match status" value="1"/>
</dbReference>
<sequence>MWTNVGIVVATVGSAALAAGAADMRLYDAAPGQPAGNLTLSAFLVSVAAAVMLCFRLRSPRALLVTALVACLPPLVLPTDSLPALIGAASVVVWHPDVRARWGVPVLAGIATLVAVWRDTRGTTSGKSFWNSFEHPDGSAGTWPAMPWWQVLLVAGLLVALFVGTALLRRSRADTDVHRHRAEAARAEADDLGRRIAEQDDREALAREVHDVLGHRLSILAMQANALEIEAQAAGAPEVEDRARQIQQGAAGSMNDLRSLLSILRHGPQAGERPYELADIATLVTECIDAGTPVSSNVFVDQSKPLDPVVSRSAYRITTELLTNARKHSPGNLVRLSIHGNPRDGLVISTENPMAPGGSGTGSQSGLAGIGRRANDLGGQFWAGPSDDGRTYTATARLPWHLPR</sequence>
<keyword evidence="3" id="KW-0597">Phosphoprotein</keyword>
<evidence type="ECO:0000256" key="1">
    <source>
        <dbReference type="ARBA" id="ARBA00000085"/>
    </source>
</evidence>
<keyword evidence="7" id="KW-0067">ATP-binding</keyword>
<dbReference type="GO" id="GO:0005524">
    <property type="term" value="F:ATP binding"/>
    <property type="evidence" value="ECO:0007669"/>
    <property type="project" value="UniProtKB-KW"/>
</dbReference>
<gene>
    <name evidence="11" type="ORF">D1832_13145</name>
</gene>
<feature type="domain" description="Signal transduction histidine kinase subgroup 3 dimerisation and phosphoacceptor" evidence="10">
    <location>
        <begin position="202"/>
        <end position="267"/>
    </location>
</feature>
<evidence type="ECO:0000256" key="4">
    <source>
        <dbReference type="ARBA" id="ARBA00022679"/>
    </source>
</evidence>
<evidence type="ECO:0000256" key="3">
    <source>
        <dbReference type="ARBA" id="ARBA00022553"/>
    </source>
</evidence>
<evidence type="ECO:0000256" key="9">
    <source>
        <dbReference type="SAM" id="Phobius"/>
    </source>
</evidence>
<dbReference type="PANTHER" id="PTHR24421">
    <property type="entry name" value="NITRATE/NITRITE SENSOR PROTEIN NARX-RELATED"/>
    <property type="match status" value="1"/>
</dbReference>
<dbReference type="EC" id="2.7.13.3" evidence="2"/>
<evidence type="ECO:0000256" key="7">
    <source>
        <dbReference type="ARBA" id="ARBA00022840"/>
    </source>
</evidence>
<dbReference type="GO" id="GO:0000155">
    <property type="term" value="F:phosphorelay sensor kinase activity"/>
    <property type="evidence" value="ECO:0007669"/>
    <property type="project" value="InterPro"/>
</dbReference>
<dbReference type="InterPro" id="IPR036890">
    <property type="entry name" value="HATPase_C_sf"/>
</dbReference>
<keyword evidence="5" id="KW-0547">Nucleotide-binding</keyword>
<keyword evidence="4" id="KW-0808">Transferase</keyword>